<dbReference type="Gene3D" id="3.40.50.150">
    <property type="entry name" value="Vaccinia Virus protein VP39"/>
    <property type="match status" value="1"/>
</dbReference>
<name>A0ABT1JET7_ACTCY</name>
<proteinExistence type="predicted"/>
<sequence length="249" mass="27056">MPREPQADPVVGDAFGAMVRDCWNGGGGAGEVTELLERDDGQWYRSPAAAYFDPLDAWQDVDRELVRAVRGSVLDVGCGAGRVLSVLRGRGHRVLGVDASAGAVQVCAERGLDAVVGRLSDLGHLTGGFDSIILTGNGLGLLESRDRAPTLLTELARVANPGAVILGTSFDPARLSSPAELAYQEENLRHGRLPGQWRLRVRYADLASEWFDYVFLAPDDLRTLTTGTPWTLEDVWAGEFHHLARLRLR</sequence>
<keyword evidence="2" id="KW-0489">Methyltransferase</keyword>
<gene>
    <name evidence="2" type="ORF">G443_001266</name>
</gene>
<dbReference type="Pfam" id="PF13649">
    <property type="entry name" value="Methyltransf_25"/>
    <property type="match status" value="1"/>
</dbReference>
<dbReference type="SUPFAM" id="SSF53335">
    <property type="entry name" value="S-adenosyl-L-methionine-dependent methyltransferases"/>
    <property type="match status" value="1"/>
</dbReference>
<dbReference type="Proteomes" id="UP000791080">
    <property type="component" value="Unassembled WGS sequence"/>
</dbReference>
<dbReference type="GO" id="GO:0008168">
    <property type="term" value="F:methyltransferase activity"/>
    <property type="evidence" value="ECO:0007669"/>
    <property type="project" value="UniProtKB-KW"/>
</dbReference>
<dbReference type="InterPro" id="IPR029063">
    <property type="entry name" value="SAM-dependent_MTases_sf"/>
</dbReference>
<comment type="caution">
    <text evidence="2">The sequence shown here is derived from an EMBL/GenBank/DDBJ whole genome shotgun (WGS) entry which is preliminary data.</text>
</comment>
<reference evidence="2 3" key="2">
    <citation type="submission" date="2022-06" db="EMBL/GenBank/DDBJ databases">
        <title>Genomic Encyclopedia of Type Strains, Phase I: the one thousand microbial genomes (KMG-I) project.</title>
        <authorList>
            <person name="Kyrpides N."/>
        </authorList>
    </citation>
    <scope>NUCLEOTIDE SEQUENCE [LARGE SCALE GENOMIC DNA]</scope>
    <source>
        <strain evidence="2 3">DSM 43889</strain>
    </source>
</reference>
<dbReference type="CDD" id="cd02440">
    <property type="entry name" value="AdoMet_MTases"/>
    <property type="match status" value="1"/>
</dbReference>
<keyword evidence="2" id="KW-0808">Transferase</keyword>
<dbReference type="EMBL" id="AUBJ02000001">
    <property type="protein sequence ID" value="MCP2330996.1"/>
    <property type="molecule type" value="Genomic_DNA"/>
</dbReference>
<dbReference type="InterPro" id="IPR041698">
    <property type="entry name" value="Methyltransf_25"/>
</dbReference>
<accession>A0ABT1JET7</accession>
<evidence type="ECO:0000313" key="3">
    <source>
        <dbReference type="Proteomes" id="UP000791080"/>
    </source>
</evidence>
<dbReference type="GO" id="GO:0032259">
    <property type="term" value="P:methylation"/>
    <property type="evidence" value="ECO:0007669"/>
    <property type="project" value="UniProtKB-KW"/>
</dbReference>
<reference evidence="2 3" key="1">
    <citation type="submission" date="2013-07" db="EMBL/GenBank/DDBJ databases">
        <authorList>
            <consortium name="DOE Joint Genome Institute"/>
            <person name="Reeve W."/>
            <person name="Huntemann M."/>
            <person name="Han J."/>
            <person name="Chen A."/>
            <person name="Kyrpides N."/>
            <person name="Mavromatis K."/>
            <person name="Markowitz V."/>
            <person name="Palaniappan K."/>
            <person name="Ivanova N."/>
            <person name="Schaumberg A."/>
            <person name="Pati A."/>
            <person name="Liolios K."/>
            <person name="Nordberg H.P."/>
            <person name="Cantor M.N."/>
            <person name="Hua S.X."/>
            <person name="Woyke T."/>
        </authorList>
    </citation>
    <scope>NUCLEOTIDE SEQUENCE [LARGE SCALE GENOMIC DNA]</scope>
    <source>
        <strain evidence="2 3">DSM 43889</strain>
    </source>
</reference>
<keyword evidence="3" id="KW-1185">Reference proteome</keyword>
<protein>
    <submittedName>
        <fullName evidence="2">Methyltransferase domain-containing protein</fullName>
    </submittedName>
</protein>
<feature type="domain" description="Methyltransferase" evidence="1">
    <location>
        <begin position="73"/>
        <end position="162"/>
    </location>
</feature>
<organism evidence="2 3">
    <name type="scientific">Actinoalloteichus caeruleus DSM 43889</name>
    <dbReference type="NCBI Taxonomy" id="1120930"/>
    <lineage>
        <taxon>Bacteria</taxon>
        <taxon>Bacillati</taxon>
        <taxon>Actinomycetota</taxon>
        <taxon>Actinomycetes</taxon>
        <taxon>Pseudonocardiales</taxon>
        <taxon>Pseudonocardiaceae</taxon>
        <taxon>Actinoalloteichus</taxon>
        <taxon>Actinoalloteichus cyanogriseus</taxon>
    </lineage>
</organism>
<evidence type="ECO:0000259" key="1">
    <source>
        <dbReference type="Pfam" id="PF13649"/>
    </source>
</evidence>
<evidence type="ECO:0000313" key="2">
    <source>
        <dbReference type="EMBL" id="MCP2330996.1"/>
    </source>
</evidence>
<dbReference type="RefSeq" id="WP_035293031.1">
    <property type="nucleotide sequence ID" value="NZ_AUBJ02000001.1"/>
</dbReference>